<reference evidence="3" key="1">
    <citation type="submission" date="2022-11" db="UniProtKB">
        <authorList>
            <consortium name="WormBaseParasite"/>
        </authorList>
    </citation>
    <scope>IDENTIFICATION</scope>
</reference>
<feature type="signal peptide" evidence="1">
    <location>
        <begin position="1"/>
        <end position="18"/>
    </location>
</feature>
<organism evidence="2 3">
    <name type="scientific">Plectus sambesii</name>
    <dbReference type="NCBI Taxonomy" id="2011161"/>
    <lineage>
        <taxon>Eukaryota</taxon>
        <taxon>Metazoa</taxon>
        <taxon>Ecdysozoa</taxon>
        <taxon>Nematoda</taxon>
        <taxon>Chromadorea</taxon>
        <taxon>Plectida</taxon>
        <taxon>Plectina</taxon>
        <taxon>Plectoidea</taxon>
        <taxon>Plectidae</taxon>
        <taxon>Plectus</taxon>
    </lineage>
</organism>
<dbReference type="Proteomes" id="UP000887566">
    <property type="component" value="Unplaced"/>
</dbReference>
<keyword evidence="1" id="KW-0732">Signal</keyword>
<keyword evidence="2" id="KW-1185">Reference proteome</keyword>
<sequence length="93" mass="10033">MAALLTVALIALVAVSAALPAYPYYMRISPVLVKRSAYDLDDGDFYGRVGQGSGSGSLVDYTGAIFGRQRRPQSSLSNADYFLPQEVPVIIME</sequence>
<evidence type="ECO:0000313" key="2">
    <source>
        <dbReference type="Proteomes" id="UP000887566"/>
    </source>
</evidence>
<dbReference type="AlphaFoldDB" id="A0A914VKB3"/>
<dbReference type="WBParaSite" id="PSAMB.scaffold201size66231.g3484.t1">
    <property type="protein sequence ID" value="PSAMB.scaffold201size66231.g3484.t1"/>
    <property type="gene ID" value="PSAMB.scaffold201size66231.g3484"/>
</dbReference>
<name>A0A914VKB3_9BILA</name>
<feature type="chain" id="PRO_5037401903" evidence="1">
    <location>
        <begin position="19"/>
        <end position="93"/>
    </location>
</feature>
<evidence type="ECO:0000313" key="3">
    <source>
        <dbReference type="WBParaSite" id="PSAMB.scaffold201size66231.g3484.t1"/>
    </source>
</evidence>
<accession>A0A914VKB3</accession>
<protein>
    <submittedName>
        <fullName evidence="3">Uncharacterized protein</fullName>
    </submittedName>
</protein>
<proteinExistence type="predicted"/>
<evidence type="ECO:0000256" key="1">
    <source>
        <dbReference type="SAM" id="SignalP"/>
    </source>
</evidence>